<evidence type="ECO:0000313" key="4">
    <source>
        <dbReference type="Proteomes" id="UP000756710"/>
    </source>
</evidence>
<dbReference type="GO" id="GO:0004497">
    <property type="term" value="F:monooxygenase activity"/>
    <property type="evidence" value="ECO:0007669"/>
    <property type="project" value="UniProtKB-KW"/>
</dbReference>
<dbReference type="Gene3D" id="3.30.70.100">
    <property type="match status" value="1"/>
</dbReference>
<dbReference type="InterPro" id="IPR011008">
    <property type="entry name" value="Dimeric_a/b-barrel"/>
</dbReference>
<name>A0A060ZTD6_9ACTN</name>
<proteinExistence type="predicted"/>
<gene>
    <name evidence="3" type="ORF">J2Z30_001858</name>
    <name evidence="2" type="ORF">SIRAN3219</name>
</gene>
<feature type="domain" description="ABM" evidence="1">
    <location>
        <begin position="11"/>
        <end position="100"/>
    </location>
</feature>
<protein>
    <submittedName>
        <fullName evidence="3">Quinol monooxygenase YgiN</fullName>
    </submittedName>
</protein>
<dbReference type="EMBL" id="LK022848">
    <property type="protein sequence ID" value="CDR06317.1"/>
    <property type="molecule type" value="Genomic_DNA"/>
</dbReference>
<dbReference type="Pfam" id="PF03992">
    <property type="entry name" value="ABM"/>
    <property type="match status" value="1"/>
</dbReference>
<evidence type="ECO:0000313" key="3">
    <source>
        <dbReference type="EMBL" id="MBP2060856.1"/>
    </source>
</evidence>
<organism evidence="2">
    <name type="scientific">Streptomyces iranensis</name>
    <dbReference type="NCBI Taxonomy" id="576784"/>
    <lineage>
        <taxon>Bacteria</taxon>
        <taxon>Bacillati</taxon>
        <taxon>Actinomycetota</taxon>
        <taxon>Actinomycetes</taxon>
        <taxon>Kitasatosporales</taxon>
        <taxon>Streptomycetaceae</taxon>
        <taxon>Streptomyces</taxon>
        <taxon>Streptomyces violaceusniger group</taxon>
    </lineage>
</organism>
<evidence type="ECO:0000259" key="1">
    <source>
        <dbReference type="PROSITE" id="PS51725"/>
    </source>
</evidence>
<keyword evidence="4" id="KW-1185">Reference proteome</keyword>
<dbReference type="InterPro" id="IPR007138">
    <property type="entry name" value="ABM_dom"/>
</dbReference>
<dbReference type="AlphaFoldDB" id="A0A060ZTD6"/>
<dbReference type="EMBL" id="JAGGLR010000004">
    <property type="protein sequence ID" value="MBP2060856.1"/>
    <property type="molecule type" value="Genomic_DNA"/>
</dbReference>
<dbReference type="SUPFAM" id="SSF54909">
    <property type="entry name" value="Dimeric alpha+beta barrel"/>
    <property type="match status" value="1"/>
</dbReference>
<evidence type="ECO:0000313" key="2">
    <source>
        <dbReference type="EMBL" id="CDR06317.1"/>
    </source>
</evidence>
<reference evidence="3 4" key="2">
    <citation type="submission" date="2021-03" db="EMBL/GenBank/DDBJ databases">
        <title>Genomic Encyclopedia of Type Strains, Phase IV (KMG-IV): sequencing the most valuable type-strain genomes for metagenomic binning, comparative biology and taxonomic classification.</title>
        <authorList>
            <person name="Goeker M."/>
        </authorList>
    </citation>
    <scope>NUCLEOTIDE SEQUENCE [LARGE SCALE GENOMIC DNA]</scope>
    <source>
        <strain evidence="3 4">DSM 41954</strain>
    </source>
</reference>
<reference evidence="2" key="1">
    <citation type="submission" date="2014-05" db="EMBL/GenBank/DDBJ databases">
        <authorList>
            <person name="Horn Fabian"/>
        </authorList>
    </citation>
    <scope>NUCLEOTIDE SEQUENCE</scope>
</reference>
<accession>A0A060ZTD6</accession>
<dbReference type="RefSeq" id="WP_044569678.1">
    <property type="nucleotide sequence ID" value="NZ_BAABDR010000068.1"/>
</dbReference>
<dbReference type="Proteomes" id="UP000756710">
    <property type="component" value="Unassembled WGS sequence"/>
</dbReference>
<sequence>MAHISTEDNLFTIINLGTVLPENLDQVMTVIPDMVRAMRRMPGFVSANVHTSDDRTRFVVYAQWESEGHFSAMRQEPALTAHFGRIRDLVTQFTPLTCAVGYSRD</sequence>
<keyword evidence="3" id="KW-0560">Oxidoreductase</keyword>
<keyword evidence="3" id="KW-0503">Monooxygenase</keyword>
<dbReference type="HOGENOM" id="CLU_127577_4_0_11"/>
<dbReference type="PROSITE" id="PS51725">
    <property type="entry name" value="ABM"/>
    <property type="match status" value="1"/>
</dbReference>